<accession>A0A512E0D5</accession>
<dbReference type="AlphaFoldDB" id="A0A512E0D5"/>
<dbReference type="OrthoDB" id="7367007at2"/>
<organism evidence="1 2">
    <name type="scientific">Skermanella aerolata</name>
    <dbReference type="NCBI Taxonomy" id="393310"/>
    <lineage>
        <taxon>Bacteria</taxon>
        <taxon>Pseudomonadati</taxon>
        <taxon>Pseudomonadota</taxon>
        <taxon>Alphaproteobacteria</taxon>
        <taxon>Rhodospirillales</taxon>
        <taxon>Azospirillaceae</taxon>
        <taxon>Skermanella</taxon>
    </lineage>
</organism>
<proteinExistence type="predicted"/>
<protein>
    <submittedName>
        <fullName evidence="1">Uncharacterized protein</fullName>
    </submittedName>
</protein>
<dbReference type="EMBL" id="BJYZ01000036">
    <property type="protein sequence ID" value="GEO42139.1"/>
    <property type="molecule type" value="Genomic_DNA"/>
</dbReference>
<dbReference type="Proteomes" id="UP000321523">
    <property type="component" value="Unassembled WGS sequence"/>
</dbReference>
<keyword evidence="2" id="KW-1185">Reference proteome</keyword>
<name>A0A512E0D5_9PROT</name>
<sequence length="86" mass="9016">MACTCFVLGQLDFGALVLDPEIIAQTAAHGAAKSRAAAAPKTKPRRCLHCSRDFASTGPGNWICSPCKGLEVFTCSPSSFSVHASF</sequence>
<comment type="caution">
    <text evidence="1">The sequence shown here is derived from an EMBL/GenBank/DDBJ whole genome shotgun (WGS) entry which is preliminary data.</text>
</comment>
<evidence type="ECO:0000313" key="1">
    <source>
        <dbReference type="EMBL" id="GEO42139.1"/>
    </source>
</evidence>
<evidence type="ECO:0000313" key="2">
    <source>
        <dbReference type="Proteomes" id="UP000321523"/>
    </source>
</evidence>
<dbReference type="RefSeq" id="WP_044435756.1">
    <property type="nucleotide sequence ID" value="NZ_BJYZ01000036.1"/>
</dbReference>
<reference evidence="1 2" key="1">
    <citation type="submission" date="2019-07" db="EMBL/GenBank/DDBJ databases">
        <title>Whole genome shotgun sequence of Skermanella aerolata NBRC 106429.</title>
        <authorList>
            <person name="Hosoyama A."/>
            <person name="Uohara A."/>
            <person name="Ohji S."/>
            <person name="Ichikawa N."/>
        </authorList>
    </citation>
    <scope>NUCLEOTIDE SEQUENCE [LARGE SCALE GENOMIC DNA]</scope>
    <source>
        <strain evidence="1 2">NBRC 106429</strain>
    </source>
</reference>
<gene>
    <name evidence="1" type="ORF">SAE02_62870</name>
</gene>